<dbReference type="AlphaFoldDB" id="A0A7E5WCG8"/>
<reference evidence="3" key="1">
    <citation type="submission" date="2025-08" db="UniProtKB">
        <authorList>
            <consortium name="RefSeq"/>
        </authorList>
    </citation>
    <scope>IDENTIFICATION</scope>
</reference>
<evidence type="ECO:0000313" key="3">
    <source>
        <dbReference type="RefSeq" id="XP_026738418.1"/>
    </source>
</evidence>
<dbReference type="OrthoDB" id="7491799at2759"/>
<dbReference type="InParanoid" id="A0A7E5WCG8"/>
<protein>
    <submittedName>
        <fullName evidence="3">Calphotin-like</fullName>
    </submittedName>
</protein>
<organism evidence="2 3">
    <name type="scientific">Trichoplusia ni</name>
    <name type="common">Cabbage looper</name>
    <dbReference type="NCBI Taxonomy" id="7111"/>
    <lineage>
        <taxon>Eukaryota</taxon>
        <taxon>Metazoa</taxon>
        <taxon>Ecdysozoa</taxon>
        <taxon>Arthropoda</taxon>
        <taxon>Hexapoda</taxon>
        <taxon>Insecta</taxon>
        <taxon>Pterygota</taxon>
        <taxon>Neoptera</taxon>
        <taxon>Endopterygota</taxon>
        <taxon>Lepidoptera</taxon>
        <taxon>Glossata</taxon>
        <taxon>Ditrysia</taxon>
        <taxon>Noctuoidea</taxon>
        <taxon>Noctuidae</taxon>
        <taxon>Plusiinae</taxon>
        <taxon>Trichoplusia</taxon>
    </lineage>
</organism>
<sequence length="532" mass="54348">MKYFVAIALIATVASAAYVKPTGVSAELAEIQEIVAAINSPSTNPATAAALEEMLWDVLGVNPEPISVGPAIVDLPAPIVPTPVIVAPSPVAPVPVIVAPTPVAPSPVAIVEGPAAEVDASSAPLVQIILNINQAAAESSPVAPVATPEPVQVIETAPIAVNPVGVVEASPEPVHVVEAAPEPVQVIEAAPEPVVIGVPVIPAPAITLPEELNRRLDLARIRLYSIRLVTDIDPTYLDSASLRALTMAEHSRSHQGGDESFPEAEFLSGILCSAANETAPENRSMQVSRLSGETSGIERTRESRIRKSIVVFCTIKNLKMKYFVAIALIATVASAAYVKPTGVSAELAEIQEIVAAINSPSTNPATAAALEEMLLDVLGVNPEPISVGPAIVDLPAPIVPTPVIVAPSPVAPVPVIIAPTPVAPSPVAIVEGPAADVDAASAPLVQIILNINQAAAESSPVAPVATPEPVQVIETAPIAVNPVGVVEASPEPVQVVEVAPAPVQVIEAAPEPVIIGVPVIPSPAISLPEELN</sequence>
<keyword evidence="1" id="KW-0732">Signal</keyword>
<name>A0A7E5WCG8_TRINI</name>
<gene>
    <name evidence="3" type="primary">LOC113501461</name>
</gene>
<dbReference type="KEGG" id="tnl:113501461"/>
<accession>A0A7E5WCG8</accession>
<evidence type="ECO:0000256" key="1">
    <source>
        <dbReference type="SAM" id="SignalP"/>
    </source>
</evidence>
<dbReference type="Proteomes" id="UP000322000">
    <property type="component" value="Chromosome 2"/>
</dbReference>
<dbReference type="RefSeq" id="XP_026738418.1">
    <property type="nucleotide sequence ID" value="XM_026882617.1"/>
</dbReference>
<dbReference type="GeneID" id="113501461"/>
<evidence type="ECO:0000313" key="2">
    <source>
        <dbReference type="Proteomes" id="UP000322000"/>
    </source>
</evidence>
<feature type="chain" id="PRO_5028830056" evidence="1">
    <location>
        <begin position="17"/>
        <end position="532"/>
    </location>
</feature>
<keyword evidence="2" id="KW-1185">Reference proteome</keyword>
<feature type="signal peptide" evidence="1">
    <location>
        <begin position="1"/>
        <end position="16"/>
    </location>
</feature>
<proteinExistence type="predicted"/>